<dbReference type="RefSeq" id="WP_267533599.1">
    <property type="nucleotide sequence ID" value="NZ_JAPNKA010000001.1"/>
</dbReference>
<reference evidence="1 2" key="1">
    <citation type="submission" date="2022-11" db="EMBL/GenBank/DDBJ databases">
        <title>Minimal conservation of predation-associated metabolite biosynthetic gene clusters underscores biosynthetic potential of Myxococcota including descriptions for ten novel species: Archangium lansinium sp. nov., Myxococcus landrumus sp. nov., Nannocystis bai.</title>
        <authorList>
            <person name="Ahearne A."/>
            <person name="Stevens C."/>
            <person name="Phillips K."/>
        </authorList>
    </citation>
    <scope>NUCLEOTIDE SEQUENCE [LARGE SCALE GENOMIC DNA]</scope>
    <source>
        <strain evidence="1 2">MIWBW</strain>
    </source>
</reference>
<dbReference type="EMBL" id="JAPNKA010000001">
    <property type="protein sequence ID" value="MCY1074640.1"/>
    <property type="molecule type" value="Genomic_DNA"/>
</dbReference>
<organism evidence="1 2">
    <name type="scientific">Archangium lansingense</name>
    <dbReference type="NCBI Taxonomy" id="2995310"/>
    <lineage>
        <taxon>Bacteria</taxon>
        <taxon>Pseudomonadati</taxon>
        <taxon>Myxococcota</taxon>
        <taxon>Myxococcia</taxon>
        <taxon>Myxococcales</taxon>
        <taxon>Cystobacterineae</taxon>
        <taxon>Archangiaceae</taxon>
        <taxon>Archangium</taxon>
    </lineage>
</organism>
<name>A0ABT3ZZ09_9BACT</name>
<proteinExistence type="predicted"/>
<keyword evidence="2" id="KW-1185">Reference proteome</keyword>
<evidence type="ECO:0000313" key="2">
    <source>
        <dbReference type="Proteomes" id="UP001207654"/>
    </source>
</evidence>
<dbReference type="Proteomes" id="UP001207654">
    <property type="component" value="Unassembled WGS sequence"/>
</dbReference>
<evidence type="ECO:0000313" key="1">
    <source>
        <dbReference type="EMBL" id="MCY1074640.1"/>
    </source>
</evidence>
<accession>A0ABT3ZZ09</accession>
<gene>
    <name evidence="1" type="ORF">OV287_09080</name>
</gene>
<sequence>MTPTGPFPTRLLEVVHQHYPANLWTSEEGYVESEQYQRLLKARREALENSGQWKRLLSRLREALPECSVEDWSVLFSDDNCWRVRVYLPEVLQHEGGIKEHRAVVVLVSILAPVYVCYSSFRRYSGPHLWGTPGLFYEDVPETKPYADKVEALVRSELDVRPLPHETLFMPVPDIQCRHTRLGEARLIDCLFTDDRW</sequence>
<protein>
    <submittedName>
        <fullName evidence="1">Uncharacterized protein</fullName>
    </submittedName>
</protein>
<comment type="caution">
    <text evidence="1">The sequence shown here is derived from an EMBL/GenBank/DDBJ whole genome shotgun (WGS) entry which is preliminary data.</text>
</comment>